<organism evidence="1">
    <name type="scientific">Cacopsylla melanoneura</name>
    <dbReference type="NCBI Taxonomy" id="428564"/>
    <lineage>
        <taxon>Eukaryota</taxon>
        <taxon>Metazoa</taxon>
        <taxon>Ecdysozoa</taxon>
        <taxon>Arthropoda</taxon>
        <taxon>Hexapoda</taxon>
        <taxon>Insecta</taxon>
        <taxon>Pterygota</taxon>
        <taxon>Neoptera</taxon>
        <taxon>Paraneoptera</taxon>
        <taxon>Hemiptera</taxon>
        <taxon>Sternorrhyncha</taxon>
        <taxon>Psylloidea</taxon>
        <taxon>Psyllidae</taxon>
        <taxon>Psyllinae</taxon>
        <taxon>Cacopsylla</taxon>
    </lineage>
</organism>
<evidence type="ECO:0000313" key="1">
    <source>
        <dbReference type="EMBL" id="CAG6649422.1"/>
    </source>
</evidence>
<accession>A0A8D8RIX1</accession>
<dbReference type="EMBL" id="HBUF01157409">
    <property type="protein sequence ID" value="CAG6649422.1"/>
    <property type="molecule type" value="Transcribed_RNA"/>
</dbReference>
<sequence length="106" mass="11739">MMGEERQLACCCSHSSCTLWPGTHNGREALFHLRTDGACVDSIVSFAVSPSSDDVGRKYPTRAEDSLCRWPLESVCVERCLVYIWLLPIRHGNSNCPAPPLYSPSP</sequence>
<dbReference type="AlphaFoldDB" id="A0A8D8RIX1"/>
<protein>
    <submittedName>
        <fullName evidence="1">Uncharacterized protein</fullName>
    </submittedName>
</protein>
<reference evidence="1" key="1">
    <citation type="submission" date="2021-05" db="EMBL/GenBank/DDBJ databases">
        <authorList>
            <person name="Alioto T."/>
            <person name="Alioto T."/>
            <person name="Gomez Garrido J."/>
        </authorList>
    </citation>
    <scope>NUCLEOTIDE SEQUENCE</scope>
</reference>
<proteinExistence type="predicted"/>
<name>A0A8D8RIX1_9HEMI</name>